<feature type="non-terminal residue" evidence="6">
    <location>
        <position position="1"/>
    </location>
</feature>
<evidence type="ECO:0000256" key="4">
    <source>
        <dbReference type="SAM" id="MobiDB-lite"/>
    </source>
</evidence>
<gene>
    <name evidence="6" type="ordered locus">Os07g0658550</name>
</gene>
<protein>
    <submittedName>
        <fullName evidence="6">Os07g0658550 protein</fullName>
    </submittedName>
</protein>
<name>C7J4H2_ORYSJ</name>
<evidence type="ECO:0000256" key="1">
    <source>
        <dbReference type="ARBA" id="ARBA00005104"/>
    </source>
</evidence>
<feature type="domain" description="GTP cyclohydrolase II" evidence="5">
    <location>
        <begin position="68"/>
        <end position="109"/>
    </location>
</feature>
<dbReference type="KEGG" id="dosa:Os07g0658550"/>
<dbReference type="InterPro" id="IPR032677">
    <property type="entry name" value="GTP_cyclohydro_II"/>
</dbReference>
<evidence type="ECO:0000256" key="3">
    <source>
        <dbReference type="ARBA" id="ARBA00022619"/>
    </source>
</evidence>
<evidence type="ECO:0000256" key="2">
    <source>
        <dbReference type="ARBA" id="ARBA00008976"/>
    </source>
</evidence>
<feature type="compositionally biased region" description="Pro residues" evidence="4">
    <location>
        <begin position="131"/>
        <end position="145"/>
    </location>
</feature>
<accession>C7J4H2</accession>
<dbReference type="GO" id="GO:0009231">
    <property type="term" value="P:riboflavin biosynthetic process"/>
    <property type="evidence" value="ECO:0007669"/>
    <property type="project" value="UniProtKB-KW"/>
</dbReference>
<dbReference type="SUPFAM" id="SSF142695">
    <property type="entry name" value="RibA-like"/>
    <property type="match status" value="1"/>
</dbReference>
<dbReference type="PANTHER" id="PTHR21327:SF29">
    <property type="entry name" value="GTP CYCLOHYDROLASE-2"/>
    <property type="match status" value="1"/>
</dbReference>
<dbReference type="Proteomes" id="UP000000763">
    <property type="component" value="Chromosome 7"/>
</dbReference>
<reference evidence="6 7" key="1">
    <citation type="journal article" date="2005" name="Nature">
        <title>The map-based sequence of the rice genome.</title>
        <authorList>
            <consortium name="International rice genome sequencing project (IRGSP)"/>
            <person name="Matsumoto T."/>
            <person name="Wu J."/>
            <person name="Kanamori H."/>
            <person name="Katayose Y."/>
            <person name="Fujisawa M."/>
            <person name="Namiki N."/>
            <person name="Mizuno H."/>
            <person name="Yamamoto K."/>
            <person name="Antonio B.A."/>
            <person name="Baba T."/>
            <person name="Sakata K."/>
            <person name="Nagamura Y."/>
            <person name="Aoki H."/>
            <person name="Arikawa K."/>
            <person name="Arita K."/>
            <person name="Bito T."/>
            <person name="Chiden Y."/>
            <person name="Fujitsuka N."/>
            <person name="Fukunaka R."/>
            <person name="Hamada M."/>
            <person name="Harada C."/>
            <person name="Hayashi A."/>
            <person name="Hijishita S."/>
            <person name="Honda M."/>
            <person name="Hosokawa S."/>
            <person name="Ichikawa Y."/>
            <person name="Idonuma A."/>
            <person name="Iijima M."/>
            <person name="Ikeda M."/>
            <person name="Ikeno M."/>
            <person name="Ito K."/>
            <person name="Ito S."/>
            <person name="Ito T."/>
            <person name="Ito Y."/>
            <person name="Ito Y."/>
            <person name="Iwabuchi A."/>
            <person name="Kamiya K."/>
            <person name="Karasawa W."/>
            <person name="Kurita K."/>
            <person name="Katagiri S."/>
            <person name="Kikuta A."/>
            <person name="Kobayashi H."/>
            <person name="Kobayashi N."/>
            <person name="Machita K."/>
            <person name="Maehara T."/>
            <person name="Masukawa M."/>
            <person name="Mizubayashi T."/>
            <person name="Mukai Y."/>
            <person name="Nagasaki H."/>
            <person name="Nagata Y."/>
            <person name="Naito S."/>
            <person name="Nakashima M."/>
            <person name="Nakama Y."/>
            <person name="Nakamichi Y."/>
            <person name="Nakamura M."/>
            <person name="Meguro A."/>
            <person name="Negishi M."/>
            <person name="Ohta I."/>
            <person name="Ohta T."/>
            <person name="Okamoto M."/>
            <person name="Ono N."/>
            <person name="Saji S."/>
            <person name="Sakaguchi M."/>
            <person name="Sakai K."/>
            <person name="Shibata M."/>
            <person name="Shimokawa T."/>
            <person name="Song J."/>
            <person name="Takazaki Y."/>
            <person name="Terasawa K."/>
            <person name="Tsugane M."/>
            <person name="Tsuji K."/>
            <person name="Ueda S."/>
            <person name="Waki K."/>
            <person name="Yamagata H."/>
            <person name="Yamamoto M."/>
            <person name="Yamamoto S."/>
            <person name="Yamane H."/>
            <person name="Yoshiki S."/>
            <person name="Yoshihara R."/>
            <person name="Yukawa K."/>
            <person name="Zhong H."/>
            <person name="Yano M."/>
            <person name="Yuan Q."/>
            <person name="Ouyang S."/>
            <person name="Liu J."/>
            <person name="Jones K.M."/>
            <person name="Gansberger K."/>
            <person name="Moffat K."/>
            <person name="Hill J."/>
            <person name="Bera J."/>
            <person name="Fadrosh D."/>
            <person name="Jin S."/>
            <person name="Johri S."/>
            <person name="Kim M."/>
            <person name="Overton L."/>
            <person name="Reardon M."/>
            <person name="Tsitrin T."/>
            <person name="Vuong H."/>
            <person name="Weaver B."/>
            <person name="Ciecko A."/>
            <person name="Tallon L."/>
            <person name="Jackson J."/>
            <person name="Pai G."/>
            <person name="Aken S.V."/>
            <person name="Utterback T."/>
            <person name="Reidmuller S."/>
            <person name="Feldblyum T."/>
            <person name="Hsiao J."/>
            <person name="Zismann V."/>
            <person name="Iobst S."/>
            <person name="de Vazeille A.R."/>
            <person name="Buell C.R."/>
            <person name="Ying K."/>
            <person name="Li Y."/>
            <person name="Lu T."/>
            <person name="Huang Y."/>
            <person name="Zhao Q."/>
            <person name="Feng Q."/>
            <person name="Zhang L."/>
            <person name="Zhu J."/>
            <person name="Weng Q."/>
            <person name="Mu J."/>
            <person name="Lu Y."/>
            <person name="Fan D."/>
            <person name="Liu Y."/>
            <person name="Guan J."/>
            <person name="Zhang Y."/>
            <person name="Yu S."/>
            <person name="Liu X."/>
            <person name="Zhang Y."/>
            <person name="Hong G."/>
            <person name="Han B."/>
            <person name="Choisne N."/>
            <person name="Demange N."/>
            <person name="Orjeda G."/>
            <person name="Samain S."/>
            <person name="Cattolico L."/>
            <person name="Pelletier E."/>
            <person name="Couloux A."/>
            <person name="Segurens B."/>
            <person name="Wincker P."/>
            <person name="D'Hont A."/>
            <person name="Scarpelli C."/>
            <person name="Weissenbach J."/>
            <person name="Salanoubat M."/>
            <person name="Quetier F."/>
            <person name="Yu Y."/>
            <person name="Kim H.R."/>
            <person name="Rambo T."/>
            <person name="Currie J."/>
            <person name="Collura K."/>
            <person name="Luo M."/>
            <person name="Yang T."/>
            <person name="Ammiraju J.S.S."/>
            <person name="Engler F."/>
            <person name="Soderlund C."/>
            <person name="Wing R.A."/>
            <person name="Palmer L.E."/>
            <person name="de la Bastide M."/>
            <person name="Spiegel L."/>
            <person name="Nascimento L."/>
            <person name="Zutavern T."/>
            <person name="O'Shaughnessy A."/>
            <person name="Dike S."/>
            <person name="Dedhia N."/>
            <person name="Preston R."/>
            <person name="Balija V."/>
            <person name="McCombie W.R."/>
            <person name="Chow T."/>
            <person name="Chen H."/>
            <person name="Chung M."/>
            <person name="Chen C."/>
            <person name="Shaw J."/>
            <person name="Wu H."/>
            <person name="Hsiao K."/>
            <person name="Chao Y."/>
            <person name="Chu M."/>
            <person name="Cheng C."/>
            <person name="Hour A."/>
            <person name="Lee P."/>
            <person name="Lin S."/>
            <person name="Lin Y."/>
            <person name="Liou J."/>
            <person name="Liu S."/>
            <person name="Hsing Y."/>
            <person name="Raghuvanshi S."/>
            <person name="Mohanty A."/>
            <person name="Bharti A.K."/>
            <person name="Gaur A."/>
            <person name="Gupta V."/>
            <person name="Kumar D."/>
            <person name="Ravi V."/>
            <person name="Vij S."/>
            <person name="Kapur A."/>
            <person name="Khurana P."/>
            <person name="Khurana P."/>
            <person name="Khurana J.P."/>
            <person name="Tyagi A.K."/>
            <person name="Gaikwad K."/>
            <person name="Singh A."/>
            <person name="Dalal V."/>
            <person name="Srivastava S."/>
            <person name="Dixit A."/>
            <person name="Pal A.K."/>
            <person name="Ghazi I.A."/>
            <person name="Yadav M."/>
            <person name="Pandit A."/>
            <person name="Bhargava A."/>
            <person name="Sureshbabu K."/>
            <person name="Batra K."/>
            <person name="Sharma T.R."/>
            <person name="Mohapatra T."/>
            <person name="Singh N.K."/>
            <person name="Messing J."/>
            <person name="Nelson A.B."/>
            <person name="Fuks G."/>
            <person name="Kavchok S."/>
            <person name="Keizer G."/>
            <person name="Linton E."/>
            <person name="Llaca V."/>
            <person name="Song R."/>
            <person name="Tanyolac B."/>
            <person name="Young S."/>
            <person name="Ho-Il K."/>
            <person name="Hahn J.H."/>
            <person name="Sangsakoo G."/>
            <person name="Vanavichit A."/>
            <person name="de Mattos Luiz.A.T."/>
            <person name="Zimmer P.D."/>
            <person name="Malone G."/>
            <person name="Dellagostin O."/>
            <person name="de Oliveira A.C."/>
            <person name="Bevan M."/>
            <person name="Bancroft I."/>
            <person name="Minx P."/>
            <person name="Cordum H."/>
            <person name="Wilson R."/>
            <person name="Cheng Z."/>
            <person name="Jin W."/>
            <person name="Jiang J."/>
            <person name="Leong S.A."/>
            <person name="Iwama H."/>
            <person name="Gojobori T."/>
            <person name="Itoh T."/>
            <person name="Niimura Y."/>
            <person name="Fujii Y."/>
            <person name="Habara T."/>
            <person name="Sakai H."/>
            <person name="Sato Y."/>
            <person name="Wilson G."/>
            <person name="Kumar K."/>
            <person name="McCouch S."/>
            <person name="Juretic N."/>
            <person name="Hoen D."/>
            <person name="Wright S."/>
            <person name="Bruskiewich R."/>
            <person name="Bureau T."/>
            <person name="Miyao A."/>
            <person name="Hirochika H."/>
            <person name="Nishikawa T."/>
            <person name="Kadowaki K."/>
            <person name="Sugiura M."/>
            <person name="Burr B."/>
            <person name="Sasaki T."/>
        </authorList>
    </citation>
    <scope>NUCLEOTIDE SEQUENCE [LARGE SCALE GENOMIC DNA]</scope>
    <source>
        <strain evidence="7">cv. Nipponbare</strain>
    </source>
</reference>
<dbReference type="Pfam" id="PF00925">
    <property type="entry name" value="GTP_cyclohydro2"/>
    <property type="match status" value="1"/>
</dbReference>
<comment type="pathway">
    <text evidence="1">Cofactor biosynthesis; riboflavin biosynthesis.</text>
</comment>
<evidence type="ECO:0000259" key="5">
    <source>
        <dbReference type="Pfam" id="PF00925"/>
    </source>
</evidence>
<dbReference type="InterPro" id="IPR036144">
    <property type="entry name" value="RibA-like_sf"/>
</dbReference>
<sequence>AACRFLHAPQRGVERGGVRDKPQDLVGHADAVEIAHRGEVKAAPVAAALLPCSRVVAADTLLPWSHGHRAYNLLDDGHDTVQANVELGLAVDSREYGIGAQVAKFVGLKGYGLAVVGRVPGSPRLRRASPLRPPPPPSWRRPPPLLLAPASFADK</sequence>
<organism evidence="6 7">
    <name type="scientific">Oryza sativa subsp. japonica</name>
    <name type="common">Rice</name>
    <dbReference type="NCBI Taxonomy" id="39947"/>
    <lineage>
        <taxon>Eukaryota</taxon>
        <taxon>Viridiplantae</taxon>
        <taxon>Streptophyta</taxon>
        <taxon>Embryophyta</taxon>
        <taxon>Tracheophyta</taxon>
        <taxon>Spermatophyta</taxon>
        <taxon>Magnoliopsida</taxon>
        <taxon>Liliopsida</taxon>
        <taxon>Poales</taxon>
        <taxon>Poaceae</taxon>
        <taxon>BOP clade</taxon>
        <taxon>Oryzoideae</taxon>
        <taxon>Oryzeae</taxon>
        <taxon>Oryzinae</taxon>
        <taxon>Oryza</taxon>
        <taxon>Oryza sativa</taxon>
    </lineage>
</organism>
<dbReference type="Gene3D" id="3.40.50.10990">
    <property type="entry name" value="GTP cyclohydrolase II"/>
    <property type="match status" value="1"/>
</dbReference>
<reference evidence="7" key="2">
    <citation type="journal article" date="2008" name="Nucleic Acids Res.">
        <title>The rice annotation project database (RAP-DB): 2008 update.</title>
        <authorList>
            <consortium name="The rice annotation project (RAP)"/>
        </authorList>
    </citation>
    <scope>GENOME REANNOTATION</scope>
    <source>
        <strain evidence="7">cv. Nipponbare</strain>
    </source>
</reference>
<keyword evidence="3" id="KW-0686">Riboflavin biosynthesis</keyword>
<evidence type="ECO:0000313" key="7">
    <source>
        <dbReference type="Proteomes" id="UP000000763"/>
    </source>
</evidence>
<dbReference type="GO" id="GO:0003824">
    <property type="term" value="F:catalytic activity"/>
    <property type="evidence" value="ECO:0007669"/>
    <property type="project" value="UniProtKB-ARBA"/>
</dbReference>
<proteinExistence type="inferred from homology"/>
<dbReference type="EMBL" id="AP008213">
    <property type="protein sequence ID" value="BAH94050.1"/>
    <property type="molecule type" value="Genomic_DNA"/>
</dbReference>
<comment type="similarity">
    <text evidence="2">In the C-terminal section; belongs to the GTP cyclohydrolase II family.</text>
</comment>
<feature type="region of interest" description="Disordered" evidence="4">
    <location>
        <begin position="120"/>
        <end position="145"/>
    </location>
</feature>
<evidence type="ECO:0000313" key="6">
    <source>
        <dbReference type="EMBL" id="BAH94050.1"/>
    </source>
</evidence>
<dbReference type="PANTHER" id="PTHR21327">
    <property type="entry name" value="GTP CYCLOHYDROLASE II-RELATED"/>
    <property type="match status" value="1"/>
</dbReference>
<dbReference type="AlphaFoldDB" id="C7J4H2"/>